<evidence type="ECO:0000256" key="8">
    <source>
        <dbReference type="SAM" id="MobiDB-lite"/>
    </source>
</evidence>
<dbReference type="InterPro" id="IPR003593">
    <property type="entry name" value="AAA+_ATPase"/>
</dbReference>
<evidence type="ECO:0000256" key="6">
    <source>
        <dbReference type="ARBA" id="ARBA00022970"/>
    </source>
</evidence>
<evidence type="ECO:0000256" key="5">
    <source>
        <dbReference type="ARBA" id="ARBA00022840"/>
    </source>
</evidence>
<comment type="function">
    <text evidence="7">Probably part of a binding-protein-dependent transport system y4tOPQRS for a peptide. Probably responsible for energy coupling to the transport system.</text>
</comment>
<keyword evidence="3" id="KW-0813">Transport</keyword>
<feature type="domain" description="ABC transporter" evidence="9">
    <location>
        <begin position="24"/>
        <end position="275"/>
    </location>
</feature>
<dbReference type="Pfam" id="PF00005">
    <property type="entry name" value="ABC_tran"/>
    <property type="match status" value="2"/>
</dbReference>
<dbReference type="GO" id="GO:0006865">
    <property type="term" value="P:amino acid transport"/>
    <property type="evidence" value="ECO:0007669"/>
    <property type="project" value="UniProtKB-KW"/>
</dbReference>
<keyword evidence="6" id="KW-0029">Amino-acid transport</keyword>
<dbReference type="RefSeq" id="WP_115422077.1">
    <property type="nucleotide sequence ID" value="NZ_KU140623.1"/>
</dbReference>
<dbReference type="InterPro" id="IPR017871">
    <property type="entry name" value="ABC_transporter-like_CS"/>
</dbReference>
<dbReference type="CDD" id="cd03257">
    <property type="entry name" value="ABC_NikE_OppD_transporters"/>
    <property type="match status" value="2"/>
</dbReference>
<dbReference type="SMART" id="SM00382">
    <property type="entry name" value="AAA"/>
    <property type="match status" value="2"/>
</dbReference>
<evidence type="ECO:0000259" key="9">
    <source>
        <dbReference type="PROSITE" id="PS50893"/>
    </source>
</evidence>
<dbReference type="GO" id="GO:0016887">
    <property type="term" value="F:ATP hydrolysis activity"/>
    <property type="evidence" value="ECO:0007669"/>
    <property type="project" value="InterPro"/>
</dbReference>
<comment type="subcellular location">
    <subcellularLocation>
        <location evidence="1">Cell inner membrane</location>
        <topology evidence="1">Peripheral membrane protein</topology>
    </subcellularLocation>
</comment>
<dbReference type="InterPro" id="IPR013563">
    <property type="entry name" value="Oligopep_ABC_C"/>
</dbReference>
<keyword evidence="10" id="KW-0614">Plasmid</keyword>
<organism evidence="10">
    <name type="scientific">Sinorhizobium sp. M14</name>
    <dbReference type="NCBI Taxonomy" id="430451"/>
    <lineage>
        <taxon>Bacteria</taxon>
        <taxon>Pseudomonadati</taxon>
        <taxon>Pseudomonadota</taxon>
        <taxon>Alphaproteobacteria</taxon>
        <taxon>Hyphomicrobiales</taxon>
        <taxon>Rhizobiaceae</taxon>
        <taxon>Sinorhizobium/Ensifer group</taxon>
        <taxon>Sinorhizobium</taxon>
    </lineage>
</organism>
<dbReference type="GO" id="GO:0055085">
    <property type="term" value="P:transmembrane transport"/>
    <property type="evidence" value="ECO:0007669"/>
    <property type="project" value="UniProtKB-ARBA"/>
</dbReference>
<dbReference type="FunFam" id="3.40.50.300:FF:000016">
    <property type="entry name" value="Oligopeptide ABC transporter ATP-binding component"/>
    <property type="match status" value="1"/>
</dbReference>
<dbReference type="SUPFAM" id="SSF52540">
    <property type="entry name" value="P-loop containing nucleoside triphosphate hydrolases"/>
    <property type="match status" value="2"/>
</dbReference>
<dbReference type="PANTHER" id="PTHR43776:SF7">
    <property type="entry name" value="D,D-DIPEPTIDE TRANSPORT ATP-BINDING PROTEIN DDPF-RELATED"/>
    <property type="match status" value="1"/>
</dbReference>
<feature type="compositionally biased region" description="Basic and acidic residues" evidence="8">
    <location>
        <begin position="287"/>
        <end position="296"/>
    </location>
</feature>
<evidence type="ECO:0000256" key="3">
    <source>
        <dbReference type="ARBA" id="ARBA00022448"/>
    </source>
</evidence>
<protein>
    <submittedName>
        <fullName evidence="10">Nickel-transporting ATPase, NikD</fullName>
    </submittedName>
</protein>
<dbReference type="PROSITE" id="PS00211">
    <property type="entry name" value="ABC_TRANSPORTER_1"/>
    <property type="match status" value="2"/>
</dbReference>
<dbReference type="InterPro" id="IPR027417">
    <property type="entry name" value="P-loop_NTPase"/>
</dbReference>
<dbReference type="AlphaFoldDB" id="A0A142BPU6"/>
<dbReference type="GO" id="GO:0005886">
    <property type="term" value="C:plasma membrane"/>
    <property type="evidence" value="ECO:0007669"/>
    <property type="project" value="UniProtKB-SubCell"/>
</dbReference>
<dbReference type="PANTHER" id="PTHR43776">
    <property type="entry name" value="TRANSPORT ATP-BINDING PROTEIN"/>
    <property type="match status" value="1"/>
</dbReference>
<dbReference type="Gene3D" id="3.40.50.300">
    <property type="entry name" value="P-loop containing nucleotide triphosphate hydrolases"/>
    <property type="match status" value="2"/>
</dbReference>
<dbReference type="Pfam" id="PF08352">
    <property type="entry name" value="oligo_HPY"/>
    <property type="match status" value="1"/>
</dbReference>
<geneLocation type="plasmid" evidence="10">
    <name>pSinB</name>
</geneLocation>
<keyword evidence="4" id="KW-0547">Nucleotide-binding</keyword>
<dbReference type="GO" id="GO:0015833">
    <property type="term" value="P:peptide transport"/>
    <property type="evidence" value="ECO:0007669"/>
    <property type="project" value="InterPro"/>
</dbReference>
<evidence type="ECO:0000256" key="1">
    <source>
        <dbReference type="ARBA" id="ARBA00004417"/>
    </source>
</evidence>
<dbReference type="EMBL" id="KU140623">
    <property type="protein sequence ID" value="AMP35104.1"/>
    <property type="molecule type" value="Genomic_DNA"/>
</dbReference>
<feature type="region of interest" description="Disordered" evidence="8">
    <location>
        <begin position="287"/>
        <end position="308"/>
    </location>
</feature>
<proteinExistence type="inferred from homology"/>
<dbReference type="PROSITE" id="PS50893">
    <property type="entry name" value="ABC_TRANSPORTER_2"/>
    <property type="match status" value="2"/>
</dbReference>
<dbReference type="InterPro" id="IPR003439">
    <property type="entry name" value="ABC_transporter-like_ATP-bd"/>
</dbReference>
<keyword evidence="5" id="KW-0067">ATP-binding</keyword>
<feature type="domain" description="ABC transporter" evidence="9">
    <location>
        <begin position="328"/>
        <end position="568"/>
    </location>
</feature>
<evidence type="ECO:0000256" key="7">
    <source>
        <dbReference type="ARBA" id="ARBA00053953"/>
    </source>
</evidence>
<evidence type="ECO:0000256" key="2">
    <source>
        <dbReference type="ARBA" id="ARBA00005417"/>
    </source>
</evidence>
<sequence length="577" mass="61921">MTVDHLTTSPRQSPAALASQPPLLRVENFSLRYVSRAGPTTILSDISFGLWRGEILGIIGESGAGKSTVGNAILGLLAPEFQQTSGAITFDGKVLDAMTTEEREGLRGTRISAIFQDHTASLDPLMSIGGQVEETCLTLDPSLSRREARARAVDLLARVGIPEPEQRYRNYPHQFSGGQRQRIVIAIALAGSPDIIVADEPTSALDATVQKQVLELLRTLVNETGVSAILVTHDMGVISEITDRVLVMKNGQVVESDQTAAILDRPNHDYTKKLLAAVPRLRIPEKVANSEDRAGDADDQGGSRAAGNAGRPLLVAEGIAKEFSPRGFGLGSLWGPKRPSFGLRDIGIRLPRGTITGIVGESGSGKTTFGRILAGLDTAHEGRITIGGHSFEAATSGRRSGLLGRVQMIFQDPSVSLNPRLTIAETLEESIHFGAGVGSRDRSADAAGAMMDRLGLARSLLSRHPHQLSGGQKQRVCIARALLANPQIIVADEPTSALDVSVQAEIVTLLKETIAERDMTMVFISHDLAIVQAMCSAVYIFRNGRIEDFGPSDFIFSRSDNAYTRTLIAARPQRFTC</sequence>
<reference evidence="10" key="1">
    <citation type="submission" date="2015-11" db="EMBL/GenBank/DDBJ databases">
        <title>Molecular characterization of pSinB plasmid of arsenite oxidizing, metalotolerant Sinorhizobium sp. M14 - insight into the heavy metal resistome of sinorhizobial extrachromosomal replicons.</title>
        <authorList>
            <person name="Romaniuk K."/>
            <person name="Decewicz P."/>
            <person name="Mielnicki S."/>
            <person name="Sklodowska A."/>
            <person name="Dziewit L."/>
            <person name="Drewniak L."/>
        </authorList>
    </citation>
    <scope>NUCLEOTIDE SEQUENCE</scope>
    <source>
        <strain evidence="10">M14</strain>
        <plasmid evidence="10">pSinB</plasmid>
    </source>
</reference>
<evidence type="ECO:0000313" key="10">
    <source>
        <dbReference type="EMBL" id="AMP35104.1"/>
    </source>
</evidence>
<accession>A0A142BPU6</accession>
<name>A0A142BPU6_9HYPH</name>
<dbReference type="GO" id="GO:0005524">
    <property type="term" value="F:ATP binding"/>
    <property type="evidence" value="ECO:0007669"/>
    <property type="project" value="UniProtKB-KW"/>
</dbReference>
<evidence type="ECO:0000256" key="4">
    <source>
        <dbReference type="ARBA" id="ARBA00022741"/>
    </source>
</evidence>
<gene>
    <name evidence="10" type="ORF">pSinB_245</name>
</gene>
<comment type="similarity">
    <text evidence="2">Belongs to the ABC transporter superfamily.</text>
</comment>
<dbReference type="NCBIfam" id="NF008453">
    <property type="entry name" value="PRK11308.1"/>
    <property type="match status" value="2"/>
</dbReference>
<dbReference type="InterPro" id="IPR050319">
    <property type="entry name" value="ABC_transp_ATP-bind"/>
</dbReference>